<name>A0A1C0A4T4_9FIRM</name>
<organism evidence="2 3">
    <name type="scientific">Orenia metallireducens</name>
    <dbReference type="NCBI Taxonomy" id="1413210"/>
    <lineage>
        <taxon>Bacteria</taxon>
        <taxon>Bacillati</taxon>
        <taxon>Bacillota</taxon>
        <taxon>Clostridia</taxon>
        <taxon>Halanaerobiales</taxon>
        <taxon>Halobacteroidaceae</taxon>
        <taxon>Orenia</taxon>
    </lineage>
</organism>
<evidence type="ECO:0000313" key="2">
    <source>
        <dbReference type="EMBL" id="OCL25148.1"/>
    </source>
</evidence>
<evidence type="ECO:0008006" key="4">
    <source>
        <dbReference type="Google" id="ProtNLM"/>
    </source>
</evidence>
<protein>
    <recommendedName>
        <fullName evidence="4">DUF456 domain-containing protein</fullName>
    </recommendedName>
</protein>
<gene>
    <name evidence="2" type="ORF">U472_12275</name>
</gene>
<sequence>MTVKIIVAILSTVGVLGTLVPAVPGTPLILLGALIYGFTSNFAVYGWGFIGILVLLSILAEGLDYLASVLGAKYFGASRFGIIGAIGGGILATIFLGPIGLVIGPLLGAIIVELLRGKKFEEALKVGVGTIVGNVSGSIISFLISILMTILLLVRVF</sequence>
<dbReference type="PANTHER" id="PTHR39165:SF1">
    <property type="entry name" value="DUF456 DOMAIN-CONTAINING PROTEIN"/>
    <property type="match status" value="1"/>
</dbReference>
<dbReference type="Proteomes" id="UP000093514">
    <property type="component" value="Unassembled WGS sequence"/>
</dbReference>
<dbReference type="PANTHER" id="PTHR39165">
    <property type="entry name" value="IG HYPOTHETICAL 17883"/>
    <property type="match status" value="1"/>
</dbReference>
<feature type="transmembrane region" description="Helical" evidence="1">
    <location>
        <begin position="7"/>
        <end position="36"/>
    </location>
</feature>
<keyword evidence="1" id="KW-0812">Transmembrane</keyword>
<reference evidence="3" key="1">
    <citation type="submission" date="2016-07" db="EMBL/GenBank/DDBJ databases">
        <authorList>
            <person name="Florea S."/>
            <person name="Webb J.S."/>
            <person name="Jaromczyk J."/>
            <person name="Schardl C.L."/>
        </authorList>
    </citation>
    <scope>NUCLEOTIDE SEQUENCE [LARGE SCALE GENOMIC DNA]</scope>
    <source>
        <strain evidence="3">Z6</strain>
    </source>
</reference>
<evidence type="ECO:0000256" key="1">
    <source>
        <dbReference type="SAM" id="Phobius"/>
    </source>
</evidence>
<proteinExistence type="predicted"/>
<comment type="caution">
    <text evidence="2">The sequence shown here is derived from an EMBL/GenBank/DDBJ whole genome shotgun (WGS) entry which is preliminary data.</text>
</comment>
<dbReference type="OrthoDB" id="9808460at2"/>
<dbReference type="EMBL" id="LWDV01000010">
    <property type="protein sequence ID" value="OCL25148.1"/>
    <property type="molecule type" value="Genomic_DNA"/>
</dbReference>
<dbReference type="RefSeq" id="WP_068718966.1">
    <property type="nucleotide sequence ID" value="NZ_LWDV01000010.1"/>
</dbReference>
<accession>A0A1C0A4T4</accession>
<feature type="transmembrane region" description="Helical" evidence="1">
    <location>
        <begin position="131"/>
        <end position="154"/>
    </location>
</feature>
<dbReference type="AlphaFoldDB" id="A0A1C0A4T4"/>
<keyword evidence="1" id="KW-0472">Membrane</keyword>
<dbReference type="InterPro" id="IPR007403">
    <property type="entry name" value="DUF456"/>
</dbReference>
<keyword evidence="3" id="KW-1185">Reference proteome</keyword>
<feature type="transmembrane region" description="Helical" evidence="1">
    <location>
        <begin position="42"/>
        <end position="60"/>
    </location>
</feature>
<dbReference type="Pfam" id="PF04306">
    <property type="entry name" value="DUF456"/>
    <property type="match status" value="1"/>
</dbReference>
<reference evidence="2 3" key="2">
    <citation type="submission" date="2016-08" db="EMBL/GenBank/DDBJ databases">
        <title>Orenia metallireducens sp. nov. strain Z6, a Novel Metal-reducing Firmicute from the Deep Subsurface.</title>
        <authorList>
            <person name="Maxim B.I."/>
            <person name="Kenneth K."/>
            <person name="Flynn T.M."/>
            <person name="Oloughlin E.J."/>
            <person name="Locke R.A."/>
            <person name="Weber J.R."/>
            <person name="Egan S.M."/>
            <person name="Mackie R.I."/>
            <person name="Cann I.K."/>
        </authorList>
    </citation>
    <scope>NUCLEOTIDE SEQUENCE [LARGE SCALE GENOMIC DNA]</scope>
    <source>
        <strain evidence="2 3">Z6</strain>
    </source>
</reference>
<evidence type="ECO:0000313" key="3">
    <source>
        <dbReference type="Proteomes" id="UP000093514"/>
    </source>
</evidence>
<keyword evidence="1" id="KW-1133">Transmembrane helix</keyword>
<feature type="transmembrane region" description="Helical" evidence="1">
    <location>
        <begin position="80"/>
        <end position="111"/>
    </location>
</feature>